<reference evidence="2" key="2">
    <citation type="submission" date="2020-09" db="EMBL/GenBank/DDBJ databases">
        <authorList>
            <person name="Sun Q."/>
            <person name="Zhou Y."/>
        </authorList>
    </citation>
    <scope>NUCLEOTIDE SEQUENCE</scope>
    <source>
        <strain evidence="2">CGMCC 1.12997</strain>
    </source>
</reference>
<protein>
    <recommendedName>
        <fullName evidence="4">Secreted protein with PEP-CTERM sorting signal</fullName>
    </recommendedName>
</protein>
<feature type="signal peptide" evidence="1">
    <location>
        <begin position="1"/>
        <end position="34"/>
    </location>
</feature>
<comment type="caution">
    <text evidence="2">The sequence shown here is derived from an EMBL/GenBank/DDBJ whole genome shotgun (WGS) entry which is preliminary data.</text>
</comment>
<evidence type="ECO:0000313" key="3">
    <source>
        <dbReference type="Proteomes" id="UP000647241"/>
    </source>
</evidence>
<dbReference type="EMBL" id="BMGT01000001">
    <property type="protein sequence ID" value="GGG66978.1"/>
    <property type="molecule type" value="Genomic_DNA"/>
</dbReference>
<feature type="chain" id="PRO_5036965096" description="Secreted protein with PEP-CTERM sorting signal" evidence="1">
    <location>
        <begin position="35"/>
        <end position="233"/>
    </location>
</feature>
<gene>
    <name evidence="2" type="ORF">GCM10011585_06080</name>
</gene>
<keyword evidence="3" id="KW-1185">Reference proteome</keyword>
<organism evidence="2 3">
    <name type="scientific">Edaphobacter dinghuensis</name>
    <dbReference type="NCBI Taxonomy" id="1560005"/>
    <lineage>
        <taxon>Bacteria</taxon>
        <taxon>Pseudomonadati</taxon>
        <taxon>Acidobacteriota</taxon>
        <taxon>Terriglobia</taxon>
        <taxon>Terriglobales</taxon>
        <taxon>Acidobacteriaceae</taxon>
        <taxon>Edaphobacter</taxon>
    </lineage>
</organism>
<dbReference type="Proteomes" id="UP000647241">
    <property type="component" value="Unassembled WGS sequence"/>
</dbReference>
<name>A0A917H3R1_9BACT</name>
<dbReference type="InterPro" id="IPR013424">
    <property type="entry name" value="Ice-binding_C"/>
</dbReference>
<dbReference type="NCBIfam" id="TIGR02595">
    <property type="entry name" value="PEP_CTERM"/>
    <property type="match status" value="1"/>
</dbReference>
<proteinExistence type="predicted"/>
<dbReference type="Gene3D" id="2.60.120.260">
    <property type="entry name" value="Galactose-binding domain-like"/>
    <property type="match status" value="1"/>
</dbReference>
<evidence type="ECO:0008006" key="4">
    <source>
        <dbReference type="Google" id="ProtNLM"/>
    </source>
</evidence>
<evidence type="ECO:0000313" key="2">
    <source>
        <dbReference type="EMBL" id="GGG66978.1"/>
    </source>
</evidence>
<evidence type="ECO:0000256" key="1">
    <source>
        <dbReference type="SAM" id="SignalP"/>
    </source>
</evidence>
<sequence>MNLRPVFSTFRFKQSSLPLLLVALVAMFSLDASAHASNLVVDGGFEAAGGGNIYYAGQSIDGGSWTVTAGNIYVDTQDPFVYDGNNSVNLTLANPYVPNTLSQVLSTLVGQTYVVNFWANADSSNTFSLTANGLTVAGTPSSIADNGFPGMTSNSSLFTDYSGEFVATSTSTTLDLTSVGDPAIGSENGSVMVDDINVQPVPEPGSVVLMLTGILGLGLLVGRKRLGSSVFAS</sequence>
<keyword evidence="1" id="KW-0732">Signal</keyword>
<reference evidence="2" key="1">
    <citation type="journal article" date="2014" name="Int. J. Syst. Evol. Microbiol.">
        <title>Complete genome sequence of Corynebacterium casei LMG S-19264T (=DSM 44701T), isolated from a smear-ripened cheese.</title>
        <authorList>
            <consortium name="US DOE Joint Genome Institute (JGI-PGF)"/>
            <person name="Walter F."/>
            <person name="Albersmeier A."/>
            <person name="Kalinowski J."/>
            <person name="Ruckert C."/>
        </authorList>
    </citation>
    <scope>NUCLEOTIDE SEQUENCE</scope>
    <source>
        <strain evidence="2">CGMCC 1.12997</strain>
    </source>
</reference>
<dbReference type="RefSeq" id="WP_188552646.1">
    <property type="nucleotide sequence ID" value="NZ_BMGT01000001.1"/>
</dbReference>
<dbReference type="AlphaFoldDB" id="A0A917H3R1"/>
<accession>A0A917H3R1</accession>